<dbReference type="Pfam" id="PF13424">
    <property type="entry name" value="TPR_12"/>
    <property type="match status" value="1"/>
</dbReference>
<dbReference type="AlphaFoldDB" id="A0A0G4NWQ3"/>
<dbReference type="InterPro" id="IPR053137">
    <property type="entry name" value="NLR-like"/>
</dbReference>
<evidence type="ECO:0000313" key="2">
    <source>
        <dbReference type="Proteomes" id="UP000053732"/>
    </source>
</evidence>
<dbReference type="PANTHER" id="PTHR46082:SF6">
    <property type="entry name" value="AAA+ ATPASE DOMAIN-CONTAINING PROTEIN-RELATED"/>
    <property type="match status" value="1"/>
</dbReference>
<organism evidence="1 2">
    <name type="scientific">Penicillium camemberti (strain FM 013)</name>
    <dbReference type="NCBI Taxonomy" id="1429867"/>
    <lineage>
        <taxon>Eukaryota</taxon>
        <taxon>Fungi</taxon>
        <taxon>Dikarya</taxon>
        <taxon>Ascomycota</taxon>
        <taxon>Pezizomycotina</taxon>
        <taxon>Eurotiomycetes</taxon>
        <taxon>Eurotiomycetidae</taxon>
        <taxon>Eurotiales</taxon>
        <taxon>Aspergillaceae</taxon>
        <taxon>Penicillium</taxon>
    </lineage>
</organism>
<evidence type="ECO:0000313" key="1">
    <source>
        <dbReference type="EMBL" id="CRL18480.1"/>
    </source>
</evidence>
<proteinExistence type="predicted"/>
<sequence>MKAASKLAMRNVIELPDMDEVMARELLSKRLSDPHLMRDVNATGLLLKQLTFIPLAIVQAASYINENSLAALSDYLSLLLEQESDVIDLLSEDFHDDWRTRETKNPVATTWLISFERIQSASSLAAEILSFMACIEPIGIPKLLLPQTVSKRKWMEAVGVLKAYSFVSERSGNETFDLHRLVHIAMRNWLKRDGKLSDWTTKTLTRIEGLIPMAQMKATNCFTKFQCLLADGRVREAAFWLKAKSSWGEKHLEQEHPDRLASRHDLVRAYQANGQIGEAIELLEEVVMVEEGTLAKNHPDRLASRHELARAYRANGQISEAVGLLEEVVAVQERTLAKEHPNRLVSRHALGMAYEANGQIDEAVKLIQEVAAIRENTLAK</sequence>
<reference evidence="1 2" key="1">
    <citation type="journal article" date="2014" name="Nat. Commun.">
        <title>Multiple recent horizontal transfers of a large genomic region in cheese making fungi.</title>
        <authorList>
            <person name="Cheeseman K."/>
            <person name="Ropars J."/>
            <person name="Renault P."/>
            <person name="Dupont J."/>
            <person name="Gouzy J."/>
            <person name="Branca A."/>
            <person name="Abraham A.L."/>
            <person name="Ceppi M."/>
            <person name="Conseiller E."/>
            <person name="Debuchy R."/>
            <person name="Malagnac F."/>
            <person name="Goarin A."/>
            <person name="Silar P."/>
            <person name="Lacoste S."/>
            <person name="Sallet E."/>
            <person name="Bensimon A."/>
            <person name="Giraud T."/>
            <person name="Brygoo Y."/>
        </authorList>
    </citation>
    <scope>NUCLEOTIDE SEQUENCE [LARGE SCALE GENOMIC DNA]</scope>
    <source>
        <strain evidence="2">FM 013</strain>
    </source>
</reference>
<dbReference type="EMBL" id="HG793135">
    <property type="protein sequence ID" value="CRL18480.1"/>
    <property type="molecule type" value="Genomic_DNA"/>
</dbReference>
<dbReference type="SUPFAM" id="SSF48452">
    <property type="entry name" value="TPR-like"/>
    <property type="match status" value="1"/>
</dbReference>
<dbReference type="Pfam" id="PF13374">
    <property type="entry name" value="TPR_10"/>
    <property type="match status" value="1"/>
</dbReference>
<protein>
    <submittedName>
        <fullName evidence="1">Tetratricopeptide-like helical</fullName>
    </submittedName>
</protein>
<dbReference type="PANTHER" id="PTHR46082">
    <property type="entry name" value="ATP/GTP-BINDING PROTEIN-RELATED"/>
    <property type="match status" value="1"/>
</dbReference>
<dbReference type="STRING" id="1429867.A0A0G4NWQ3"/>
<dbReference type="Gene3D" id="1.25.40.10">
    <property type="entry name" value="Tetratricopeptide repeat domain"/>
    <property type="match status" value="1"/>
</dbReference>
<dbReference type="Proteomes" id="UP000053732">
    <property type="component" value="Unassembled WGS sequence"/>
</dbReference>
<gene>
    <name evidence="1" type="ORF">PCAMFM013_S002g000350</name>
</gene>
<dbReference type="InterPro" id="IPR011990">
    <property type="entry name" value="TPR-like_helical_dom_sf"/>
</dbReference>
<name>A0A0G4NWQ3_PENC3</name>
<accession>A0A0G4NWQ3</accession>
<keyword evidence="2" id="KW-1185">Reference proteome</keyword>